<dbReference type="AlphaFoldDB" id="A0A915CYN2"/>
<protein>
    <submittedName>
        <fullName evidence="3">Uncharacterized protein</fullName>
    </submittedName>
</protein>
<feature type="compositionally biased region" description="Polar residues" evidence="1">
    <location>
        <begin position="110"/>
        <end position="128"/>
    </location>
</feature>
<reference evidence="3" key="1">
    <citation type="submission" date="2022-11" db="UniProtKB">
        <authorList>
            <consortium name="WormBaseParasite"/>
        </authorList>
    </citation>
    <scope>IDENTIFICATION</scope>
</reference>
<accession>A0A915CYN2</accession>
<dbReference type="Proteomes" id="UP000887574">
    <property type="component" value="Unplaced"/>
</dbReference>
<evidence type="ECO:0000313" key="2">
    <source>
        <dbReference type="Proteomes" id="UP000887574"/>
    </source>
</evidence>
<dbReference type="WBParaSite" id="jg13662">
    <property type="protein sequence ID" value="jg13662"/>
    <property type="gene ID" value="jg13662"/>
</dbReference>
<evidence type="ECO:0000313" key="3">
    <source>
        <dbReference type="WBParaSite" id="jg13662"/>
    </source>
</evidence>
<sequence>MAVYAQTFATSGFAGAGFKNFVNENEKIKCADNDLDTVRSSYFGGTAFSTKSNMNSVHNVYEARDTGDKKLAITSSKACGFATEGFANSGFKSDKPAAAKSFATLDAGSYRNQNQKNQDGNRNANPSTGLFTQKFAVSGAANKTRSHIHSEFTSCDHSNVDPIDISEQQSTMQYYSEMDTSDDFSAAELPLRYDALTGSYCIDTCMYGSFENAVN</sequence>
<proteinExistence type="predicted"/>
<evidence type="ECO:0000256" key="1">
    <source>
        <dbReference type="SAM" id="MobiDB-lite"/>
    </source>
</evidence>
<feature type="region of interest" description="Disordered" evidence="1">
    <location>
        <begin position="109"/>
        <end position="128"/>
    </location>
</feature>
<name>A0A915CYN2_9BILA</name>
<organism evidence="2 3">
    <name type="scientific">Ditylenchus dipsaci</name>
    <dbReference type="NCBI Taxonomy" id="166011"/>
    <lineage>
        <taxon>Eukaryota</taxon>
        <taxon>Metazoa</taxon>
        <taxon>Ecdysozoa</taxon>
        <taxon>Nematoda</taxon>
        <taxon>Chromadorea</taxon>
        <taxon>Rhabditida</taxon>
        <taxon>Tylenchina</taxon>
        <taxon>Tylenchomorpha</taxon>
        <taxon>Sphaerularioidea</taxon>
        <taxon>Anguinidae</taxon>
        <taxon>Anguininae</taxon>
        <taxon>Ditylenchus</taxon>
    </lineage>
</organism>
<keyword evidence="2" id="KW-1185">Reference proteome</keyword>